<evidence type="ECO:0000256" key="10">
    <source>
        <dbReference type="PROSITE-ProRule" id="PRU01240"/>
    </source>
</evidence>
<dbReference type="InterPro" id="IPR036852">
    <property type="entry name" value="Peptidase_S8/S53_dom_sf"/>
</dbReference>
<comment type="subcellular location">
    <subcellularLocation>
        <location evidence="1">Cell membrane</location>
        <topology evidence="1">Single-pass membrane protein</topology>
    </subcellularLocation>
</comment>
<dbReference type="PROSITE" id="PS51892">
    <property type="entry name" value="SUBTILASE"/>
    <property type="match status" value="1"/>
</dbReference>
<dbReference type="Gene3D" id="3.40.50.200">
    <property type="entry name" value="Peptidase S8/S53 domain"/>
    <property type="match status" value="1"/>
</dbReference>
<evidence type="ECO:0000313" key="14">
    <source>
        <dbReference type="EMBL" id="EWC60577.1"/>
    </source>
</evidence>
<dbReference type="SUPFAM" id="SSF52743">
    <property type="entry name" value="Subtilisin-like"/>
    <property type="match status" value="1"/>
</dbReference>
<keyword evidence="5 11" id="KW-0812">Transmembrane</keyword>
<evidence type="ECO:0000256" key="8">
    <source>
        <dbReference type="ARBA" id="ARBA00022989"/>
    </source>
</evidence>
<feature type="active site" description="Charge relay system" evidence="10">
    <location>
        <position position="111"/>
    </location>
</feature>
<dbReference type="InterPro" id="IPR050131">
    <property type="entry name" value="Peptidase_S8_subtilisin-like"/>
</dbReference>
<feature type="chain" id="PRO_5004894100" evidence="12">
    <location>
        <begin position="24"/>
        <end position="412"/>
    </location>
</feature>
<evidence type="ECO:0000256" key="9">
    <source>
        <dbReference type="ARBA" id="ARBA00023136"/>
    </source>
</evidence>
<dbReference type="Pfam" id="PF00082">
    <property type="entry name" value="Peptidase_S8"/>
    <property type="match status" value="1"/>
</dbReference>
<feature type="active site" description="Charge relay system" evidence="10">
    <location>
        <position position="75"/>
    </location>
</feature>
<comment type="similarity">
    <text evidence="2 10">Belongs to the peptidase S8 family.</text>
</comment>
<dbReference type="RefSeq" id="WP_084175942.1">
    <property type="nucleotide sequence ID" value="NZ_AYXG01000152.1"/>
</dbReference>
<keyword evidence="4 10" id="KW-0645">Protease</keyword>
<proteinExistence type="inferred from homology"/>
<evidence type="ECO:0000256" key="3">
    <source>
        <dbReference type="ARBA" id="ARBA00022475"/>
    </source>
</evidence>
<dbReference type="OrthoDB" id="5240330at2"/>
<feature type="active site" description="Charge relay system" evidence="10">
    <location>
        <position position="273"/>
    </location>
</feature>
<keyword evidence="6 10" id="KW-0378">Hydrolase</keyword>
<evidence type="ECO:0000256" key="11">
    <source>
        <dbReference type="SAM" id="Phobius"/>
    </source>
</evidence>
<dbReference type="PROSITE" id="PS00138">
    <property type="entry name" value="SUBTILASE_SER"/>
    <property type="match status" value="1"/>
</dbReference>
<evidence type="ECO:0000256" key="2">
    <source>
        <dbReference type="ARBA" id="ARBA00011073"/>
    </source>
</evidence>
<dbReference type="InterPro" id="IPR023834">
    <property type="entry name" value="T7SS_pept_S8A_mycosin"/>
</dbReference>
<evidence type="ECO:0000313" key="15">
    <source>
        <dbReference type="Proteomes" id="UP000019277"/>
    </source>
</evidence>
<feature type="transmembrane region" description="Helical" evidence="11">
    <location>
        <begin position="364"/>
        <end position="387"/>
    </location>
</feature>
<dbReference type="PANTHER" id="PTHR43806:SF11">
    <property type="entry name" value="CEREVISIN-RELATED"/>
    <property type="match status" value="1"/>
</dbReference>
<feature type="domain" description="Peptidase S8/S53" evidence="13">
    <location>
        <begin position="66"/>
        <end position="321"/>
    </location>
</feature>
<dbReference type="PATRIC" id="fig|909613.9.peg.4126"/>
<keyword evidence="9 11" id="KW-0472">Membrane</keyword>
<dbReference type="EMBL" id="AYXG01000152">
    <property type="protein sequence ID" value="EWC60577.1"/>
    <property type="molecule type" value="Genomic_DNA"/>
</dbReference>
<dbReference type="InterPro" id="IPR015500">
    <property type="entry name" value="Peptidase_S8_subtilisin-rel"/>
</dbReference>
<dbReference type="eggNOG" id="COG1404">
    <property type="taxonomic scope" value="Bacteria"/>
</dbReference>
<accession>W7IV22</accession>
<feature type="signal peptide" evidence="12">
    <location>
        <begin position="1"/>
        <end position="23"/>
    </location>
</feature>
<evidence type="ECO:0000256" key="5">
    <source>
        <dbReference type="ARBA" id="ARBA00022692"/>
    </source>
</evidence>
<evidence type="ECO:0000256" key="1">
    <source>
        <dbReference type="ARBA" id="ARBA00004162"/>
    </source>
</evidence>
<dbReference type="GO" id="GO:0004252">
    <property type="term" value="F:serine-type endopeptidase activity"/>
    <property type="evidence" value="ECO:0007669"/>
    <property type="project" value="UniProtKB-UniRule"/>
</dbReference>
<keyword evidence="8 11" id="KW-1133">Transmembrane helix</keyword>
<keyword evidence="15" id="KW-1185">Reference proteome</keyword>
<name>W7IV22_9PSEU</name>
<keyword evidence="7 10" id="KW-0720">Serine protease</keyword>
<evidence type="ECO:0000259" key="13">
    <source>
        <dbReference type="Pfam" id="PF00082"/>
    </source>
</evidence>
<evidence type="ECO:0000256" key="4">
    <source>
        <dbReference type="ARBA" id="ARBA00022670"/>
    </source>
</evidence>
<dbReference type="Proteomes" id="UP000019277">
    <property type="component" value="Unassembled WGS sequence"/>
</dbReference>
<dbReference type="NCBIfam" id="TIGR03921">
    <property type="entry name" value="T7SS_mycosin"/>
    <property type="match status" value="1"/>
</dbReference>
<dbReference type="STRING" id="909613.UO65_4124"/>
<keyword evidence="12" id="KW-0732">Signal</keyword>
<keyword evidence="3" id="KW-1003">Cell membrane</keyword>
<organism evidence="14 15">
    <name type="scientific">Actinokineospora spheciospongiae</name>
    <dbReference type="NCBI Taxonomy" id="909613"/>
    <lineage>
        <taxon>Bacteria</taxon>
        <taxon>Bacillati</taxon>
        <taxon>Actinomycetota</taxon>
        <taxon>Actinomycetes</taxon>
        <taxon>Pseudonocardiales</taxon>
        <taxon>Pseudonocardiaceae</taxon>
        <taxon>Actinokineospora</taxon>
    </lineage>
</organism>
<dbReference type="GO" id="GO:0006508">
    <property type="term" value="P:proteolysis"/>
    <property type="evidence" value="ECO:0007669"/>
    <property type="project" value="UniProtKB-KW"/>
</dbReference>
<sequence length="412" mass="40674">MRALRCALAAGLATVLLAPTASAQQSVPALPATSDACLPAPQGSATDVPWAQKQLAPQRVWPVTRGAGVVVAVVDTGVDSSVPQLSGGRVLPGIDVITPGGGRADSDCYGHGTFLAGIIAARTEAGTGFAGVAPDATILPVRVATSAEKDKPGALTPTGMARGIRAAVDAGARVINVSASTTAPSAELAAAIDHAAAKDVVVVASASNGARDGDPVTYPASYPTVVAVGAVDAAGARADFSQTGPYLSLVAPGVDVVSTGPKGPGHWQGSGTSYAAPFVAGTAALVRAYRPTLTAAQVKHRLEATANHPAAALPDPGLGWGTVNPMAAVTAVLPAEGGAPAGPLVAPPAAQPPVAAPHDELGPVLAGVGVTAVALLVPAMVLASRLMSAGRGRRWRRARVVQVVPSRPAKTG</sequence>
<protein>
    <submittedName>
        <fullName evidence="14">Subtilase family protein</fullName>
    </submittedName>
</protein>
<dbReference type="AlphaFoldDB" id="W7IV22"/>
<evidence type="ECO:0000256" key="7">
    <source>
        <dbReference type="ARBA" id="ARBA00022825"/>
    </source>
</evidence>
<dbReference type="GO" id="GO:0005886">
    <property type="term" value="C:plasma membrane"/>
    <property type="evidence" value="ECO:0007669"/>
    <property type="project" value="UniProtKB-SubCell"/>
</dbReference>
<comment type="caution">
    <text evidence="14">The sequence shown here is derived from an EMBL/GenBank/DDBJ whole genome shotgun (WGS) entry which is preliminary data.</text>
</comment>
<gene>
    <name evidence="14" type="ORF">UO65_4124</name>
</gene>
<evidence type="ECO:0000256" key="12">
    <source>
        <dbReference type="SAM" id="SignalP"/>
    </source>
</evidence>
<dbReference type="PANTHER" id="PTHR43806">
    <property type="entry name" value="PEPTIDASE S8"/>
    <property type="match status" value="1"/>
</dbReference>
<reference evidence="14 15" key="1">
    <citation type="journal article" date="2014" name="Genome Announc.">
        <title>Draft Genome Sequence of the Antitrypanosomally Active Sponge-Associated Bacterium Actinokineospora sp. Strain EG49.</title>
        <authorList>
            <person name="Harjes J."/>
            <person name="Ryu T."/>
            <person name="Abdelmohsen U.R."/>
            <person name="Moitinho-Silva L."/>
            <person name="Horn H."/>
            <person name="Ravasi T."/>
            <person name="Hentschel U."/>
        </authorList>
    </citation>
    <scope>NUCLEOTIDE SEQUENCE [LARGE SCALE GENOMIC DNA]</scope>
    <source>
        <strain evidence="14 15">EG49</strain>
    </source>
</reference>
<dbReference type="InterPro" id="IPR000209">
    <property type="entry name" value="Peptidase_S8/S53_dom"/>
</dbReference>
<evidence type="ECO:0000256" key="6">
    <source>
        <dbReference type="ARBA" id="ARBA00022801"/>
    </source>
</evidence>
<dbReference type="PRINTS" id="PR00723">
    <property type="entry name" value="SUBTILISIN"/>
</dbReference>
<dbReference type="InterPro" id="IPR023828">
    <property type="entry name" value="Peptidase_S8_Ser-AS"/>
</dbReference>